<dbReference type="Proteomes" id="UP000095081">
    <property type="component" value="Unassembled WGS sequence"/>
</dbReference>
<dbReference type="EMBL" id="MAUE01000010">
    <property type="protein sequence ID" value="OCW29102.1"/>
    <property type="molecule type" value="Genomic_DNA"/>
</dbReference>
<dbReference type="InterPro" id="IPR000182">
    <property type="entry name" value="GNAT_dom"/>
</dbReference>
<evidence type="ECO:0000313" key="4">
    <source>
        <dbReference type="Proteomes" id="UP000095081"/>
    </source>
</evidence>
<sequence>MSSDLPHLSTPRLLLRALEKNQAETLFVLANGPKIADNTASIPSPYTLEIALDFIDGMQAKYRSTGLLSLGMHRRDNGELIGIVSLRINAAHRYGHLGGWVAADARNQGYAAEAATALMDYGFVELGLHRVGSQCFSRNKESARVMEKIGLQYEGCMRGAFLKNGVHEDLLVFATVREVWEYRV</sequence>
<keyword evidence="3" id="KW-0808">Transferase</keyword>
<dbReference type="SUPFAM" id="SSF55729">
    <property type="entry name" value="Acyl-CoA N-acyltransferases (Nat)"/>
    <property type="match status" value="1"/>
</dbReference>
<evidence type="ECO:0000259" key="1">
    <source>
        <dbReference type="PROSITE" id="PS51186"/>
    </source>
</evidence>
<evidence type="ECO:0000313" key="5">
    <source>
        <dbReference type="Proteomes" id="UP000240571"/>
    </source>
</evidence>
<dbReference type="Proteomes" id="UP000240571">
    <property type="component" value="Unassembled WGS sequence"/>
</dbReference>
<dbReference type="RefSeq" id="WP_065901436.1">
    <property type="nucleotide sequence ID" value="NZ_MAUE01000010.1"/>
</dbReference>
<dbReference type="PANTHER" id="PTHR43792">
    <property type="entry name" value="GNAT FAMILY, PUTATIVE (AFU_ORTHOLOGUE AFUA_3G00765)-RELATED-RELATED"/>
    <property type="match status" value="1"/>
</dbReference>
<dbReference type="EMBL" id="PYWW01000019">
    <property type="protein sequence ID" value="PTC30465.1"/>
    <property type="molecule type" value="Genomic_DNA"/>
</dbReference>
<dbReference type="CDD" id="cd04301">
    <property type="entry name" value="NAT_SF"/>
    <property type="match status" value="1"/>
</dbReference>
<accession>A0A2T4G475</accession>
<feature type="domain" description="N-acetyltransferase" evidence="1">
    <location>
        <begin position="13"/>
        <end position="177"/>
    </location>
</feature>
<evidence type="ECO:0000313" key="3">
    <source>
        <dbReference type="EMBL" id="PTC30465.1"/>
    </source>
</evidence>
<dbReference type="AlphaFoldDB" id="A0A2T4G475"/>
<protein>
    <submittedName>
        <fullName evidence="2">GNAT family acetyltransferase</fullName>
    </submittedName>
    <submittedName>
        <fullName evidence="3">N-acetyltransferase</fullName>
    </submittedName>
</protein>
<comment type="caution">
    <text evidence="3">The sequence shown here is derived from an EMBL/GenBank/DDBJ whole genome shotgun (WGS) entry which is preliminary data.</text>
</comment>
<reference evidence="2 4" key="1">
    <citation type="submission" date="2016-06" db="EMBL/GenBank/DDBJ databases">
        <title>Draft genome sequence of Pseudomonas sp. S1E40, a novel strain antagonistic activity to fungal plant pathogen.</title>
        <authorList>
            <person name="Tambong J.T."/>
            <person name="Tchagang C."/>
            <person name="Xu R."/>
        </authorList>
    </citation>
    <scope>NUCLEOTIDE SEQUENCE [LARGE SCALE GENOMIC DNA]</scope>
    <source>
        <strain evidence="2 4">S1E40</strain>
    </source>
</reference>
<gene>
    <name evidence="2" type="ORF">BBG20_06480</name>
    <name evidence="3" type="ORF">C9382_09015</name>
</gene>
<organism evidence="3 5">
    <name type="scientific">Pseudomonas aylmerensis</name>
    <dbReference type="NCBI Taxonomy" id="1869229"/>
    <lineage>
        <taxon>Bacteria</taxon>
        <taxon>Pseudomonadati</taxon>
        <taxon>Pseudomonadota</taxon>
        <taxon>Gammaproteobacteria</taxon>
        <taxon>Pseudomonadales</taxon>
        <taxon>Pseudomonadaceae</taxon>
        <taxon>Pseudomonas</taxon>
    </lineage>
</organism>
<keyword evidence="4" id="KW-1185">Reference proteome</keyword>
<dbReference type="Gene3D" id="3.40.630.30">
    <property type="match status" value="1"/>
</dbReference>
<dbReference type="PROSITE" id="PS51186">
    <property type="entry name" value="GNAT"/>
    <property type="match status" value="1"/>
</dbReference>
<name>A0A2T4G475_9PSED</name>
<dbReference type="Pfam" id="PF13302">
    <property type="entry name" value="Acetyltransf_3"/>
    <property type="match status" value="1"/>
</dbReference>
<proteinExistence type="predicted"/>
<dbReference type="InterPro" id="IPR051531">
    <property type="entry name" value="N-acetyltransferase"/>
</dbReference>
<dbReference type="InterPro" id="IPR016181">
    <property type="entry name" value="Acyl_CoA_acyltransferase"/>
</dbReference>
<dbReference type="OrthoDB" id="9801656at2"/>
<evidence type="ECO:0000313" key="2">
    <source>
        <dbReference type="EMBL" id="OCW29102.1"/>
    </source>
</evidence>
<dbReference type="GO" id="GO:0016747">
    <property type="term" value="F:acyltransferase activity, transferring groups other than amino-acyl groups"/>
    <property type="evidence" value="ECO:0007669"/>
    <property type="project" value="InterPro"/>
</dbReference>
<reference evidence="3 5" key="2">
    <citation type="submission" date="2018-03" db="EMBL/GenBank/DDBJ databases">
        <title>Diversity of bacteria associated with corn roots inoculated with woodland soils in Canada, and Description of Pseudomonas aylmerense sp. nov.</title>
        <authorList>
            <person name="Tambong J.T."/>
            <person name="Xu R."/>
            <person name="Tchagang C."/>
        </authorList>
    </citation>
    <scope>NUCLEOTIDE SEQUENCE [LARGE SCALE GENOMIC DNA]</scope>
    <source>
        <strain evidence="3 5">S1E44</strain>
    </source>
</reference>